<dbReference type="EMBL" id="ABEU02000002">
    <property type="protein sequence ID" value="PNR59277.1"/>
    <property type="molecule type" value="Genomic_DNA"/>
</dbReference>
<evidence type="ECO:0000313" key="1">
    <source>
        <dbReference type="EMBL" id="PNR59277.1"/>
    </source>
</evidence>
<keyword evidence="3" id="KW-1185">Reference proteome</keyword>
<gene>
    <name evidence="1" type="ORF">PHYPA_002068</name>
</gene>
<evidence type="ECO:0000313" key="2">
    <source>
        <dbReference type="EnsemblPlants" id="Pp3c2_2002V3.1"/>
    </source>
</evidence>
<evidence type="ECO:0000313" key="3">
    <source>
        <dbReference type="Proteomes" id="UP000006727"/>
    </source>
</evidence>
<dbReference type="InParanoid" id="A0A2K1KZQ2"/>
<reference evidence="2" key="3">
    <citation type="submission" date="2020-12" db="UniProtKB">
        <authorList>
            <consortium name="EnsemblPlants"/>
        </authorList>
    </citation>
    <scope>IDENTIFICATION</scope>
</reference>
<proteinExistence type="predicted"/>
<dbReference type="Gramene" id="Pp3c2_2002V3.1">
    <property type="protein sequence ID" value="Pp3c2_2002V3.1"/>
    <property type="gene ID" value="Pp3c2_2002"/>
</dbReference>
<dbReference type="EnsemblPlants" id="Pp3c2_2002V3.1">
    <property type="protein sequence ID" value="Pp3c2_2002V3.1"/>
    <property type="gene ID" value="Pp3c2_2002"/>
</dbReference>
<name>A0A2K1KZQ2_PHYPA</name>
<dbReference type="Proteomes" id="UP000006727">
    <property type="component" value="Chromosome 2"/>
</dbReference>
<dbReference type="AlphaFoldDB" id="A0A2K1KZQ2"/>
<protein>
    <submittedName>
        <fullName evidence="1 2">Uncharacterized protein</fullName>
    </submittedName>
</protein>
<reference evidence="1 3" key="2">
    <citation type="journal article" date="2018" name="Plant J.">
        <title>The Physcomitrella patens chromosome-scale assembly reveals moss genome structure and evolution.</title>
        <authorList>
            <person name="Lang D."/>
            <person name="Ullrich K.K."/>
            <person name="Murat F."/>
            <person name="Fuchs J."/>
            <person name="Jenkins J."/>
            <person name="Haas F.B."/>
            <person name="Piednoel M."/>
            <person name="Gundlach H."/>
            <person name="Van Bel M."/>
            <person name="Meyberg R."/>
            <person name="Vives C."/>
            <person name="Morata J."/>
            <person name="Symeonidi A."/>
            <person name="Hiss M."/>
            <person name="Muchero W."/>
            <person name="Kamisugi Y."/>
            <person name="Saleh O."/>
            <person name="Blanc G."/>
            <person name="Decker E.L."/>
            <person name="van Gessel N."/>
            <person name="Grimwood J."/>
            <person name="Hayes R.D."/>
            <person name="Graham S.W."/>
            <person name="Gunter L.E."/>
            <person name="McDaniel S.F."/>
            <person name="Hoernstein S.N.W."/>
            <person name="Larsson A."/>
            <person name="Li F.W."/>
            <person name="Perroud P.F."/>
            <person name="Phillips J."/>
            <person name="Ranjan P."/>
            <person name="Rokshar D.S."/>
            <person name="Rothfels C.J."/>
            <person name="Schneider L."/>
            <person name="Shu S."/>
            <person name="Stevenson D.W."/>
            <person name="Thummler F."/>
            <person name="Tillich M."/>
            <person name="Villarreal Aguilar J.C."/>
            <person name="Widiez T."/>
            <person name="Wong G.K."/>
            <person name="Wymore A."/>
            <person name="Zhang Y."/>
            <person name="Zimmer A.D."/>
            <person name="Quatrano R.S."/>
            <person name="Mayer K.F.X."/>
            <person name="Goodstein D."/>
            <person name="Casacuberta J.M."/>
            <person name="Vandepoele K."/>
            <person name="Reski R."/>
            <person name="Cuming A.C."/>
            <person name="Tuskan G.A."/>
            <person name="Maumus F."/>
            <person name="Salse J."/>
            <person name="Schmutz J."/>
            <person name="Rensing S.A."/>
        </authorList>
    </citation>
    <scope>NUCLEOTIDE SEQUENCE [LARGE SCALE GENOMIC DNA]</scope>
    <source>
        <strain evidence="2 3">cv. Gransden 2004</strain>
    </source>
</reference>
<reference evidence="1 3" key="1">
    <citation type="journal article" date="2008" name="Science">
        <title>The Physcomitrella genome reveals evolutionary insights into the conquest of land by plants.</title>
        <authorList>
            <person name="Rensing S."/>
            <person name="Lang D."/>
            <person name="Zimmer A."/>
            <person name="Terry A."/>
            <person name="Salamov A."/>
            <person name="Shapiro H."/>
            <person name="Nishiyama T."/>
            <person name="Perroud P.-F."/>
            <person name="Lindquist E."/>
            <person name="Kamisugi Y."/>
            <person name="Tanahashi T."/>
            <person name="Sakakibara K."/>
            <person name="Fujita T."/>
            <person name="Oishi K."/>
            <person name="Shin-I T."/>
            <person name="Kuroki Y."/>
            <person name="Toyoda A."/>
            <person name="Suzuki Y."/>
            <person name="Hashimoto A."/>
            <person name="Yamaguchi K."/>
            <person name="Sugano A."/>
            <person name="Kohara Y."/>
            <person name="Fujiyama A."/>
            <person name="Anterola A."/>
            <person name="Aoki S."/>
            <person name="Ashton N."/>
            <person name="Barbazuk W.B."/>
            <person name="Barker E."/>
            <person name="Bennetzen J."/>
            <person name="Bezanilla M."/>
            <person name="Blankenship R."/>
            <person name="Cho S.H."/>
            <person name="Dutcher S."/>
            <person name="Estelle M."/>
            <person name="Fawcett J.A."/>
            <person name="Gundlach H."/>
            <person name="Hanada K."/>
            <person name="Heyl A."/>
            <person name="Hicks K.A."/>
            <person name="Hugh J."/>
            <person name="Lohr M."/>
            <person name="Mayer K."/>
            <person name="Melkozernov A."/>
            <person name="Murata T."/>
            <person name="Nelson D."/>
            <person name="Pils B."/>
            <person name="Prigge M."/>
            <person name="Reiss B."/>
            <person name="Renner T."/>
            <person name="Rombauts S."/>
            <person name="Rushton P."/>
            <person name="Sanderfoot A."/>
            <person name="Schween G."/>
            <person name="Shiu S.-H."/>
            <person name="Stueber K."/>
            <person name="Theodoulou F.L."/>
            <person name="Tu H."/>
            <person name="Van de Peer Y."/>
            <person name="Verrier P.J."/>
            <person name="Waters E."/>
            <person name="Wood A."/>
            <person name="Yang L."/>
            <person name="Cove D."/>
            <person name="Cuming A."/>
            <person name="Hasebe M."/>
            <person name="Lucas S."/>
            <person name="Mishler D.B."/>
            <person name="Reski R."/>
            <person name="Grigoriev I."/>
            <person name="Quatrano R.S."/>
            <person name="Boore J.L."/>
        </authorList>
    </citation>
    <scope>NUCLEOTIDE SEQUENCE [LARGE SCALE GENOMIC DNA]</scope>
    <source>
        <strain evidence="2 3">cv. Gransden 2004</strain>
    </source>
</reference>
<accession>A0A2K1KZQ2</accession>
<organism evidence="1">
    <name type="scientific">Physcomitrium patens</name>
    <name type="common">Spreading-leaved earth moss</name>
    <name type="synonym">Physcomitrella patens</name>
    <dbReference type="NCBI Taxonomy" id="3218"/>
    <lineage>
        <taxon>Eukaryota</taxon>
        <taxon>Viridiplantae</taxon>
        <taxon>Streptophyta</taxon>
        <taxon>Embryophyta</taxon>
        <taxon>Bryophyta</taxon>
        <taxon>Bryophytina</taxon>
        <taxon>Bryopsida</taxon>
        <taxon>Funariidae</taxon>
        <taxon>Funariales</taxon>
        <taxon>Funariaceae</taxon>
        <taxon>Physcomitrium</taxon>
    </lineage>
</organism>
<sequence>MWIMGEWSVNFYRFFCVDTISISKIIMQPVMCKEKIRHIIRYFAINSAHSVAEQVEY</sequence>